<evidence type="ECO:0000256" key="1">
    <source>
        <dbReference type="SAM" id="MobiDB-lite"/>
    </source>
</evidence>
<proteinExistence type="predicted"/>
<evidence type="ECO:0000313" key="3">
    <source>
        <dbReference type="Proteomes" id="UP001066276"/>
    </source>
</evidence>
<feature type="compositionally biased region" description="Polar residues" evidence="1">
    <location>
        <begin position="88"/>
        <end position="97"/>
    </location>
</feature>
<dbReference type="AlphaFoldDB" id="A0AAV7WTD5"/>
<reference evidence="2" key="1">
    <citation type="journal article" date="2022" name="bioRxiv">
        <title>Sequencing and chromosome-scale assembly of the giantPleurodeles waltlgenome.</title>
        <authorList>
            <person name="Brown T."/>
            <person name="Elewa A."/>
            <person name="Iarovenko S."/>
            <person name="Subramanian E."/>
            <person name="Araus A.J."/>
            <person name="Petzold A."/>
            <person name="Susuki M."/>
            <person name="Suzuki K.-i.T."/>
            <person name="Hayashi T."/>
            <person name="Toyoda A."/>
            <person name="Oliveira C."/>
            <person name="Osipova E."/>
            <person name="Leigh N.D."/>
            <person name="Simon A."/>
            <person name="Yun M.H."/>
        </authorList>
    </citation>
    <scope>NUCLEOTIDE SEQUENCE</scope>
    <source>
        <strain evidence="2">20211129_DDA</strain>
        <tissue evidence="2">Liver</tissue>
    </source>
</reference>
<sequence>MACALRCCSSVEEGSPPPLLQPVLIRTRDRHPPQASAASRESPSDPGRTPHSTPVPAVGPVGSGWLRPTHKEQIPSYRCPVTRSRSWAQASSTTHSGLQARALRCSL</sequence>
<evidence type="ECO:0000313" key="2">
    <source>
        <dbReference type="EMBL" id="KAJ1215385.1"/>
    </source>
</evidence>
<feature type="region of interest" description="Disordered" evidence="1">
    <location>
        <begin position="27"/>
        <end position="69"/>
    </location>
</feature>
<keyword evidence="3" id="KW-1185">Reference proteome</keyword>
<gene>
    <name evidence="2" type="ORF">NDU88_002994</name>
</gene>
<name>A0AAV7WTD5_PLEWA</name>
<accession>A0AAV7WTD5</accession>
<protein>
    <submittedName>
        <fullName evidence="2">Uncharacterized protein</fullName>
    </submittedName>
</protein>
<dbReference type="EMBL" id="JANPWB010000001">
    <property type="protein sequence ID" value="KAJ1215385.1"/>
    <property type="molecule type" value="Genomic_DNA"/>
</dbReference>
<dbReference type="Proteomes" id="UP001066276">
    <property type="component" value="Chromosome 1_1"/>
</dbReference>
<comment type="caution">
    <text evidence="2">The sequence shown here is derived from an EMBL/GenBank/DDBJ whole genome shotgun (WGS) entry which is preliminary data.</text>
</comment>
<feature type="region of interest" description="Disordered" evidence="1">
    <location>
        <begin position="88"/>
        <end position="107"/>
    </location>
</feature>
<organism evidence="2 3">
    <name type="scientific">Pleurodeles waltl</name>
    <name type="common">Iberian ribbed newt</name>
    <dbReference type="NCBI Taxonomy" id="8319"/>
    <lineage>
        <taxon>Eukaryota</taxon>
        <taxon>Metazoa</taxon>
        <taxon>Chordata</taxon>
        <taxon>Craniata</taxon>
        <taxon>Vertebrata</taxon>
        <taxon>Euteleostomi</taxon>
        <taxon>Amphibia</taxon>
        <taxon>Batrachia</taxon>
        <taxon>Caudata</taxon>
        <taxon>Salamandroidea</taxon>
        <taxon>Salamandridae</taxon>
        <taxon>Pleurodelinae</taxon>
        <taxon>Pleurodeles</taxon>
    </lineage>
</organism>